<dbReference type="PANTHER" id="PTHR47027">
    <property type="entry name" value="REVERSE TRANSCRIPTASE DOMAIN-CONTAINING PROTEIN"/>
    <property type="match status" value="1"/>
</dbReference>
<evidence type="ECO:0000313" key="3">
    <source>
        <dbReference type="EMBL" id="CAG9091762.1"/>
    </source>
</evidence>
<dbReference type="PROSITE" id="PS51257">
    <property type="entry name" value="PROKAR_LIPOPROTEIN"/>
    <property type="match status" value="1"/>
</dbReference>
<evidence type="ECO:0000256" key="1">
    <source>
        <dbReference type="SAM" id="SignalP"/>
    </source>
</evidence>
<dbReference type="SUPFAM" id="SSF56672">
    <property type="entry name" value="DNA/RNA polymerases"/>
    <property type="match status" value="1"/>
</dbReference>
<feature type="chain" id="PRO_5035893001" evidence="1">
    <location>
        <begin position="23"/>
        <end position="1014"/>
    </location>
</feature>
<evidence type="ECO:0000313" key="4">
    <source>
        <dbReference type="Proteomes" id="UP000653454"/>
    </source>
</evidence>
<dbReference type="EMBL" id="CAJHNJ030000002">
    <property type="protein sequence ID" value="CAG9091762.1"/>
    <property type="molecule type" value="Genomic_DNA"/>
</dbReference>
<accession>A0A8S4D2S5</accession>
<dbReference type="Gene3D" id="3.60.10.10">
    <property type="entry name" value="Endonuclease/exonuclease/phosphatase"/>
    <property type="match status" value="1"/>
</dbReference>
<comment type="caution">
    <text evidence="3">The sequence shown here is derived from an EMBL/GenBank/DDBJ whole genome shotgun (WGS) entry which is preliminary data.</text>
</comment>
<dbReference type="InterPro" id="IPR036691">
    <property type="entry name" value="Endo/exonu/phosph_ase_sf"/>
</dbReference>
<gene>
    <name evidence="3" type="ORF">PLXY2_LOCUS648</name>
</gene>
<proteinExistence type="predicted"/>
<feature type="domain" description="Reverse transcriptase" evidence="2">
    <location>
        <begin position="558"/>
        <end position="826"/>
    </location>
</feature>
<feature type="signal peptide" evidence="1">
    <location>
        <begin position="1"/>
        <end position="22"/>
    </location>
</feature>
<organism evidence="3 4">
    <name type="scientific">Plutella xylostella</name>
    <name type="common">Diamondback moth</name>
    <name type="synonym">Plutella maculipennis</name>
    <dbReference type="NCBI Taxonomy" id="51655"/>
    <lineage>
        <taxon>Eukaryota</taxon>
        <taxon>Metazoa</taxon>
        <taxon>Ecdysozoa</taxon>
        <taxon>Arthropoda</taxon>
        <taxon>Hexapoda</taxon>
        <taxon>Insecta</taxon>
        <taxon>Pterygota</taxon>
        <taxon>Neoptera</taxon>
        <taxon>Endopterygota</taxon>
        <taxon>Lepidoptera</taxon>
        <taxon>Glossata</taxon>
        <taxon>Ditrysia</taxon>
        <taxon>Yponomeutoidea</taxon>
        <taxon>Plutellidae</taxon>
        <taxon>Plutella</taxon>
    </lineage>
</organism>
<reference evidence="3" key="1">
    <citation type="submission" date="2020-11" db="EMBL/GenBank/DDBJ databases">
        <authorList>
            <person name="Whiteford S."/>
        </authorList>
    </citation>
    <scope>NUCLEOTIDE SEQUENCE</scope>
</reference>
<dbReference type="InterPro" id="IPR045609">
    <property type="entry name" value="DUF6451"/>
</dbReference>
<dbReference type="Proteomes" id="UP000653454">
    <property type="component" value="Unassembled WGS sequence"/>
</dbReference>
<evidence type="ECO:0000259" key="2">
    <source>
        <dbReference type="PROSITE" id="PS50878"/>
    </source>
</evidence>
<dbReference type="PROSITE" id="PS50878">
    <property type="entry name" value="RT_POL"/>
    <property type="match status" value="1"/>
</dbReference>
<dbReference type="AlphaFoldDB" id="A0A8S4D2S5"/>
<sequence>MRVEKAVLTVLAAAVWAGGCQAATSASVRLCGRKLSEMMSRVCHEYNSPSWDDPGKTHTNDYTTKDYNIQILGLSETRWNGFGEESADYGTTLLYSGKEDEGASKEYGVGLLLSRSAKNSLLDWKPISERIIVARFASRVRKVTVVQCYAPTNAAADENKSKFYDLLEATLKCVRKQDIVIVMGDMNAKMGSNCVDRTHYMGPFGAIGEINENGELFGELCSNHGLVIGGTLFQHKECHKVTWISPDGVTRNQIDHIAISRTWRSSLLDVRNRRGADIDSDHHLVLGEVRLRLAIPSRKSEKTARRFEVEKLRDPVYREEFRLSLRNQFELLEELEDEQMEESWSRIRTAFTRAGEEVLGYSNRRREEWMSAELWQAINTRTLIKAQMLPHPGACPTELQERYRSLRSSIRKLARRDRRRAYDELADRANSAANRKDMRELYGITKRISGQGSRTPKKPLKDRNGRLLCTSGEQLSRWTEHFKTVLDRTQTEPSPGGDVSGGDKLLDIATTPPSFTEIVVAVKHLKSGKAPGIDNIHVDMLKADAPTTASLLYPLLTRIWETGVVPAEWKQGLLVKVPKKGDLSQCDNWRGITLLPSAAKVLAKILLNRILDKVSPTLREEQAGFRPGRSCADHTNTLRILIEQCVEWQSELYLAFVDFEKAFDTVKWSALWSSLYRRGIPSAIVRIVQSLYEGSTCRVIHEKELGLPINITAGVKQGCLLSPLLFIIVLDDVMREVTTNVQGISWGTSVLEDLDYADDIVLISPTLAQLEAKLEKLRDTADQMGLRINRRKTVDMRVKSTDTDPLVLENESLQTVSRFVYLGSTVTNQGGTDEDVAARINKAKAAFAQLRPVWDSNVLKRRVKISLFNSVVKSVLLFGCETWRVTKGLMNKLQVFVNKSLRSILRIFWPNTIRNVDLWNVCKQTSIEQEIALRKWRWIGHTIRKGAESKASIAFEWKPPGGHRRRGRPVHTWRRTVDGELRAQGLSWTEARAVAEDRTAWRTLVKALCTTGVP</sequence>
<dbReference type="InterPro" id="IPR043502">
    <property type="entry name" value="DNA/RNA_pol_sf"/>
</dbReference>
<dbReference type="Pfam" id="PF20049">
    <property type="entry name" value="DUF6451"/>
    <property type="match status" value="1"/>
</dbReference>
<dbReference type="SUPFAM" id="SSF56219">
    <property type="entry name" value="DNase I-like"/>
    <property type="match status" value="1"/>
</dbReference>
<dbReference type="CDD" id="cd01650">
    <property type="entry name" value="RT_nLTR_like"/>
    <property type="match status" value="1"/>
</dbReference>
<name>A0A8S4D2S5_PLUXY</name>
<dbReference type="InterPro" id="IPR043128">
    <property type="entry name" value="Rev_trsase/Diguanyl_cyclase"/>
</dbReference>
<dbReference type="Gene3D" id="3.30.70.270">
    <property type="match status" value="1"/>
</dbReference>
<keyword evidence="4" id="KW-1185">Reference proteome</keyword>
<dbReference type="GO" id="GO:0071897">
    <property type="term" value="P:DNA biosynthetic process"/>
    <property type="evidence" value="ECO:0007669"/>
    <property type="project" value="UniProtKB-ARBA"/>
</dbReference>
<dbReference type="InterPro" id="IPR000477">
    <property type="entry name" value="RT_dom"/>
</dbReference>
<keyword evidence="1" id="KW-0732">Signal</keyword>
<protein>
    <submittedName>
        <fullName evidence="3">(diamondback moth) hypothetical protein</fullName>
    </submittedName>
</protein>
<dbReference type="CDD" id="cd09076">
    <property type="entry name" value="L1-EN"/>
    <property type="match status" value="1"/>
</dbReference>
<dbReference type="Pfam" id="PF00078">
    <property type="entry name" value="RVT_1"/>
    <property type="match status" value="1"/>
</dbReference>
<dbReference type="PANTHER" id="PTHR47027:SF25">
    <property type="entry name" value="REVERSE TRANSCRIPTASE DOMAIN-CONTAINING PROTEIN"/>
    <property type="match status" value="1"/>
</dbReference>